<dbReference type="InterPro" id="IPR027417">
    <property type="entry name" value="P-loop_NTPase"/>
</dbReference>
<evidence type="ECO:0000313" key="2">
    <source>
        <dbReference type="EMBL" id="MDR7381249.1"/>
    </source>
</evidence>
<dbReference type="PANTHER" id="PTHR30121">
    <property type="entry name" value="UNCHARACTERIZED PROTEIN YJGR-RELATED"/>
    <property type="match status" value="1"/>
</dbReference>
<evidence type="ECO:0000256" key="1">
    <source>
        <dbReference type="SAM" id="MobiDB-lite"/>
    </source>
</evidence>
<dbReference type="RefSeq" id="WP_274997495.1">
    <property type="nucleotide sequence ID" value="NZ_JAJQQP010000016.1"/>
</dbReference>
<accession>A0ABU2CIU4</accession>
<dbReference type="Proteomes" id="UP001183585">
    <property type="component" value="Unassembled WGS sequence"/>
</dbReference>
<protein>
    <submittedName>
        <fullName evidence="2">Type IV secretory pathway VirB4 component</fullName>
    </submittedName>
</protein>
<feature type="region of interest" description="Disordered" evidence="1">
    <location>
        <begin position="1"/>
        <end position="22"/>
    </location>
</feature>
<comment type="caution">
    <text evidence="2">The sequence shown here is derived from an EMBL/GenBank/DDBJ whole genome shotgun (WGS) entry which is preliminary data.</text>
</comment>
<dbReference type="Gene3D" id="3.40.50.300">
    <property type="entry name" value="P-loop containing nucleotide triphosphate hydrolases"/>
    <property type="match status" value="2"/>
</dbReference>
<keyword evidence="3" id="KW-1185">Reference proteome</keyword>
<name>A0ABU2CIU4_9MICO</name>
<reference evidence="2 3" key="1">
    <citation type="submission" date="2023-07" db="EMBL/GenBank/DDBJ databases">
        <title>Sequencing the genomes of 1000 actinobacteria strains.</title>
        <authorList>
            <person name="Klenk H.-P."/>
        </authorList>
    </citation>
    <scope>NUCLEOTIDE SEQUENCE [LARGE SCALE GENOMIC DNA]</scope>
    <source>
        <strain evidence="2 3">DSM 45554</strain>
    </source>
</reference>
<dbReference type="InterPro" id="IPR051162">
    <property type="entry name" value="T4SS_component"/>
</dbReference>
<evidence type="ECO:0000313" key="3">
    <source>
        <dbReference type="Proteomes" id="UP001183585"/>
    </source>
</evidence>
<dbReference type="EMBL" id="JAVDYE010000001">
    <property type="protein sequence ID" value="MDR7381249.1"/>
    <property type="molecule type" value="Genomic_DNA"/>
</dbReference>
<sequence>MEAERAESQGQRFLPRAGDRGPAALRTPVRFRVPRHQDTSATWAGAYPFLAEGGLGADGVFVGRDLHSGSSFVYDPWVLYQRGLVTAPNMVVAGIVGAGKSALAKALYLRSLAFGRRVYIPCDPKGEHTAVAHAVGGRAIALGPGMAARLNPLDEGHRPTSTDAAAWAEQVTVRRRSLVGALTEAMFGRALHPVEHTAIDIALGATVRTSDVPVLPRVVDYLMAPDRSDDTDGRLAEDGRHVAHALRRLVRGDLAGLFDGPSTIQFDPSLPMLSLDLSRVAENNSALSVLMTCASAWMEGVLADPDGGQRWVVYDEAWRLMSHPALLRRMDAHWRLARHYGIANMLVIHRLSDLDNVGDTGSAQRSLAAALLANAETRVIYRQETDQLGTTAKALDLTRTEATLLPTLGLGQGLWRIRNRSFLVQAQLHPAEAHLFETGSKAAGTPQRTART</sequence>
<organism evidence="2 3">
    <name type="scientific">Promicromonospora iranensis</name>
    <dbReference type="NCBI Taxonomy" id="1105144"/>
    <lineage>
        <taxon>Bacteria</taxon>
        <taxon>Bacillati</taxon>
        <taxon>Actinomycetota</taxon>
        <taxon>Actinomycetes</taxon>
        <taxon>Micrococcales</taxon>
        <taxon>Promicromonosporaceae</taxon>
        <taxon>Promicromonospora</taxon>
    </lineage>
</organism>
<dbReference type="SUPFAM" id="SSF52540">
    <property type="entry name" value="P-loop containing nucleoside triphosphate hydrolases"/>
    <property type="match status" value="1"/>
</dbReference>
<gene>
    <name evidence="2" type="ORF">J2S48_000764</name>
</gene>
<dbReference type="PANTHER" id="PTHR30121:SF6">
    <property type="entry name" value="SLR6007 PROTEIN"/>
    <property type="match status" value="1"/>
</dbReference>
<proteinExistence type="predicted"/>